<dbReference type="Pfam" id="PF01425">
    <property type="entry name" value="Amidase"/>
    <property type="match status" value="1"/>
</dbReference>
<proteinExistence type="predicted"/>
<reference evidence="2" key="1">
    <citation type="submission" date="2022-05" db="EMBL/GenBank/DDBJ databases">
        <title>The Musa troglodytarum L. genome provides insights into the mechanism of non-climacteric behaviour and enrichment of carotenoids.</title>
        <authorList>
            <person name="Wang J."/>
        </authorList>
    </citation>
    <scope>NUCLEOTIDE SEQUENCE</scope>
    <source>
        <tissue evidence="2">Leaf</tissue>
    </source>
</reference>
<organism evidence="2 3">
    <name type="scientific">Musa troglodytarum</name>
    <name type="common">fe'i banana</name>
    <dbReference type="NCBI Taxonomy" id="320322"/>
    <lineage>
        <taxon>Eukaryota</taxon>
        <taxon>Viridiplantae</taxon>
        <taxon>Streptophyta</taxon>
        <taxon>Embryophyta</taxon>
        <taxon>Tracheophyta</taxon>
        <taxon>Spermatophyta</taxon>
        <taxon>Magnoliopsida</taxon>
        <taxon>Liliopsida</taxon>
        <taxon>Zingiberales</taxon>
        <taxon>Musaceae</taxon>
        <taxon>Musa</taxon>
    </lineage>
</organism>
<dbReference type="Proteomes" id="UP001055439">
    <property type="component" value="Chromosome 2"/>
</dbReference>
<sequence length="537" mass="57808">MNNVKHAHRKLLGQTMGVMARLSFSICRFTALLLLLLSTFPCRGFEFQEATIDGIQLAFREGSLTSRRLVEFYLTQIHALNPLLHAVIEVNPDALRQAELADRERRSGRRPCGGLHGIPILLKDNIATRDRLNTTAGSFALLGSKTPRDAGVVRRLRRAGAVILGKANMAEWAYFRSLDAPSSWSARGGQGRNPYVLSADPCGSSTGSAIAAAANMAAVTLGTETDGSIICPSDFNSVAGIKPTVGLTSRAGVVPISPRQDTVGPIGRTVSDAVQVLEAIVGFDQRDAVATKAASKYIPRGGYKQFLQVDGLRGKRIGILRAFFSFPNGSVQQKVFEEHFNTMRRGCHLSFLLQKGAILIDNLEIANLSIILDVTQSGEEVALLAEFKMALNSYLSELSSSPVRSLADVIAFNDKHRIEERVEEFGQLVFLAAQNTTGIGPAEKSAIARMTQLSSQGLERLMMENRLDAVVTGNVGVTAVLAIGGYPGISVPAGYGKAGDPFGICFGGVKGSEPKLIEMAYAFEQATLVRKPPSFRK</sequence>
<gene>
    <name evidence="2" type="ORF">MUK42_27526</name>
</gene>
<dbReference type="AlphaFoldDB" id="A0A9E7FB96"/>
<dbReference type="EMBL" id="CP097504">
    <property type="protein sequence ID" value="URD91206.1"/>
    <property type="molecule type" value="Genomic_DNA"/>
</dbReference>
<evidence type="ECO:0000313" key="2">
    <source>
        <dbReference type="EMBL" id="URD91206.1"/>
    </source>
</evidence>
<dbReference type="Gene3D" id="3.90.1300.10">
    <property type="entry name" value="Amidase signature (AS) domain"/>
    <property type="match status" value="1"/>
</dbReference>
<protein>
    <submittedName>
        <fullName evidence="2">Amidase C869.01-like</fullName>
    </submittedName>
</protein>
<name>A0A9E7FB96_9LILI</name>
<feature type="domain" description="Amidase" evidence="1">
    <location>
        <begin position="69"/>
        <end position="339"/>
    </location>
</feature>
<dbReference type="InterPro" id="IPR023631">
    <property type="entry name" value="Amidase_dom"/>
</dbReference>
<dbReference type="PANTHER" id="PTHR42678:SF34">
    <property type="entry name" value="OS04G0183300 PROTEIN"/>
    <property type="match status" value="1"/>
</dbReference>
<evidence type="ECO:0000313" key="3">
    <source>
        <dbReference type="Proteomes" id="UP001055439"/>
    </source>
</evidence>
<evidence type="ECO:0000259" key="1">
    <source>
        <dbReference type="Pfam" id="PF01425"/>
    </source>
</evidence>
<dbReference type="InterPro" id="IPR036928">
    <property type="entry name" value="AS_sf"/>
</dbReference>
<dbReference type="OrthoDB" id="566138at2759"/>
<accession>A0A9E7FB96</accession>
<keyword evidence="3" id="KW-1185">Reference proteome</keyword>
<dbReference type="SUPFAM" id="SSF75304">
    <property type="entry name" value="Amidase signature (AS) enzymes"/>
    <property type="match status" value="1"/>
</dbReference>
<dbReference type="PANTHER" id="PTHR42678">
    <property type="entry name" value="AMIDASE"/>
    <property type="match status" value="1"/>
</dbReference>